<dbReference type="EMBL" id="ML977147">
    <property type="protein sequence ID" value="KAF1988903.1"/>
    <property type="molecule type" value="Genomic_DNA"/>
</dbReference>
<accession>A0A6G1H6P4</accession>
<sequence>MTAVLETCVASGFEMKGEKKEPPQIPPKPRALSFKSEIQSFQVGDAASVASRYQHHGNVKALWEGEWRMQCQRNAYPFNQGADVSDFDPIFASLAEKGINDPFDEAWPVEFLPHIRDLIYQAHELLNNSDNGSPASTMSSYVVLSPASTGSDSMESTFSKPKSPPSSISSVSIMSGFPCDQRRKAFTSTSGIAAGSLYLRAAALCHIARYPVLHTPLRRHIWSLQKKAHLSAASFGVDPVASVEIPHHHASIAAGDGLTIPILYRYPASKVKIIHSSEVEKVPVVIQVTGLDGHRGDTPPPHTAFFQNQGWATISLDIPGCGDCPAAPSDPESPDRLFSSLLDWITAQPELDASKVMAWGYSTGAYYSLRLAHTHHARLLASVVQGAYVHHAFSPAWMRIVPGGEYHADLPRALSFKFGIGSDYANSASPAHPPFGYTQSSCPTSLDELQKSFSLLTTGVLEKGHGECKILVVNGKMDTIYPIEDSELVMGFPGPKELRVLDGPVPSSRKHMGEPAASPVTLEFLTKVVAGEGGV</sequence>
<evidence type="ECO:0000256" key="1">
    <source>
        <dbReference type="ARBA" id="ARBA00022801"/>
    </source>
</evidence>
<dbReference type="Gene3D" id="3.40.50.1820">
    <property type="entry name" value="alpha/beta hydrolase"/>
    <property type="match status" value="1"/>
</dbReference>
<organism evidence="2 3">
    <name type="scientific">Aulographum hederae CBS 113979</name>
    <dbReference type="NCBI Taxonomy" id="1176131"/>
    <lineage>
        <taxon>Eukaryota</taxon>
        <taxon>Fungi</taxon>
        <taxon>Dikarya</taxon>
        <taxon>Ascomycota</taxon>
        <taxon>Pezizomycotina</taxon>
        <taxon>Dothideomycetes</taxon>
        <taxon>Pleosporomycetidae</taxon>
        <taxon>Aulographales</taxon>
        <taxon>Aulographaceae</taxon>
    </lineage>
</organism>
<gene>
    <name evidence="2" type="ORF">K402DRAFT_402591</name>
</gene>
<dbReference type="GO" id="GO:0016787">
    <property type="term" value="F:hydrolase activity"/>
    <property type="evidence" value="ECO:0007669"/>
    <property type="project" value="UniProtKB-KW"/>
</dbReference>
<protein>
    <submittedName>
        <fullName evidence="2">Alpha/beta-hydrolase</fullName>
    </submittedName>
</protein>
<reference evidence="2" key="1">
    <citation type="journal article" date="2020" name="Stud. Mycol.">
        <title>101 Dothideomycetes genomes: a test case for predicting lifestyles and emergence of pathogens.</title>
        <authorList>
            <person name="Haridas S."/>
            <person name="Albert R."/>
            <person name="Binder M."/>
            <person name="Bloem J."/>
            <person name="Labutti K."/>
            <person name="Salamov A."/>
            <person name="Andreopoulos B."/>
            <person name="Baker S."/>
            <person name="Barry K."/>
            <person name="Bills G."/>
            <person name="Bluhm B."/>
            <person name="Cannon C."/>
            <person name="Castanera R."/>
            <person name="Culley D."/>
            <person name="Daum C."/>
            <person name="Ezra D."/>
            <person name="Gonzalez J."/>
            <person name="Henrissat B."/>
            <person name="Kuo A."/>
            <person name="Liang C."/>
            <person name="Lipzen A."/>
            <person name="Lutzoni F."/>
            <person name="Magnuson J."/>
            <person name="Mondo S."/>
            <person name="Nolan M."/>
            <person name="Ohm R."/>
            <person name="Pangilinan J."/>
            <person name="Park H.-J."/>
            <person name="Ramirez L."/>
            <person name="Alfaro M."/>
            <person name="Sun H."/>
            <person name="Tritt A."/>
            <person name="Yoshinaga Y."/>
            <person name="Zwiers L.-H."/>
            <person name="Turgeon B."/>
            <person name="Goodwin S."/>
            <person name="Spatafora J."/>
            <person name="Crous P."/>
            <person name="Grigoriev I."/>
        </authorList>
    </citation>
    <scope>NUCLEOTIDE SEQUENCE</scope>
    <source>
        <strain evidence="2">CBS 113979</strain>
    </source>
</reference>
<dbReference type="AlphaFoldDB" id="A0A6G1H6P4"/>
<evidence type="ECO:0000313" key="3">
    <source>
        <dbReference type="Proteomes" id="UP000800041"/>
    </source>
</evidence>
<dbReference type="InterPro" id="IPR050261">
    <property type="entry name" value="FrsA_esterase"/>
</dbReference>
<dbReference type="InterPro" id="IPR010520">
    <property type="entry name" value="FrsA-like"/>
</dbReference>
<dbReference type="Pfam" id="PF06500">
    <property type="entry name" value="FrsA-like"/>
    <property type="match status" value="1"/>
</dbReference>
<keyword evidence="3" id="KW-1185">Reference proteome</keyword>
<evidence type="ECO:0000313" key="2">
    <source>
        <dbReference type="EMBL" id="KAF1988903.1"/>
    </source>
</evidence>
<dbReference type="SUPFAM" id="SSF53474">
    <property type="entry name" value="alpha/beta-Hydrolases"/>
    <property type="match status" value="1"/>
</dbReference>
<name>A0A6G1H6P4_9PEZI</name>
<dbReference type="PANTHER" id="PTHR22946">
    <property type="entry name" value="DIENELACTONE HYDROLASE DOMAIN-CONTAINING PROTEIN-RELATED"/>
    <property type="match status" value="1"/>
</dbReference>
<keyword evidence="1 2" id="KW-0378">Hydrolase</keyword>
<proteinExistence type="predicted"/>
<dbReference type="PANTHER" id="PTHR22946:SF12">
    <property type="entry name" value="CONIDIAL PIGMENT BIOSYNTHESIS PROTEIN AYG1 (AFU_ORTHOLOGUE AFUA_2G17550)"/>
    <property type="match status" value="1"/>
</dbReference>
<dbReference type="Proteomes" id="UP000800041">
    <property type="component" value="Unassembled WGS sequence"/>
</dbReference>
<dbReference type="InterPro" id="IPR029058">
    <property type="entry name" value="AB_hydrolase_fold"/>
</dbReference>
<dbReference type="OrthoDB" id="5409895at2759"/>